<evidence type="ECO:0000313" key="2">
    <source>
        <dbReference type="Ensembl" id="ENSCMIP00000045805.1"/>
    </source>
</evidence>
<reference evidence="3" key="1">
    <citation type="journal article" date="2006" name="Science">
        <title>Ancient noncoding elements conserved in the human genome.</title>
        <authorList>
            <person name="Venkatesh B."/>
            <person name="Kirkness E.F."/>
            <person name="Loh Y.H."/>
            <person name="Halpern A.L."/>
            <person name="Lee A.P."/>
            <person name="Johnson J."/>
            <person name="Dandona N."/>
            <person name="Viswanathan L.D."/>
            <person name="Tay A."/>
            <person name="Venter J.C."/>
            <person name="Strausberg R.L."/>
            <person name="Brenner S."/>
        </authorList>
    </citation>
    <scope>NUCLEOTIDE SEQUENCE [LARGE SCALE GENOMIC DNA]</scope>
</reference>
<feature type="compositionally biased region" description="Basic and acidic residues" evidence="1">
    <location>
        <begin position="93"/>
        <end position="105"/>
    </location>
</feature>
<feature type="compositionally biased region" description="Basic and acidic residues" evidence="1">
    <location>
        <begin position="169"/>
        <end position="178"/>
    </location>
</feature>
<dbReference type="Ensembl" id="ENSCMIT00000046458.1">
    <property type="protein sequence ID" value="ENSCMIP00000045805.1"/>
    <property type="gene ID" value="ENSCMIG00000018873.1"/>
</dbReference>
<feature type="compositionally biased region" description="Basic and acidic residues" evidence="1">
    <location>
        <begin position="1"/>
        <end position="14"/>
    </location>
</feature>
<dbReference type="GeneTree" id="ENSGT00940000155989"/>
<feature type="compositionally biased region" description="Polar residues" evidence="1">
    <location>
        <begin position="185"/>
        <end position="223"/>
    </location>
</feature>
<dbReference type="STRING" id="7868.ENSCMIP00000045805"/>
<feature type="region of interest" description="Disordered" evidence="1">
    <location>
        <begin position="1"/>
        <end position="22"/>
    </location>
</feature>
<reference evidence="3" key="2">
    <citation type="journal article" date="2007" name="PLoS Biol.">
        <title>Survey sequencing and comparative analysis of the elephant shark (Callorhinchus milii) genome.</title>
        <authorList>
            <person name="Venkatesh B."/>
            <person name="Kirkness E.F."/>
            <person name="Loh Y.H."/>
            <person name="Halpern A.L."/>
            <person name="Lee A.P."/>
            <person name="Johnson J."/>
            <person name="Dandona N."/>
            <person name="Viswanathan L.D."/>
            <person name="Tay A."/>
            <person name="Venter J.C."/>
            <person name="Strausberg R.L."/>
            <person name="Brenner S."/>
        </authorList>
    </citation>
    <scope>NUCLEOTIDE SEQUENCE [LARGE SCALE GENOMIC DNA]</scope>
</reference>
<reference evidence="2" key="5">
    <citation type="submission" date="2025-09" db="UniProtKB">
        <authorList>
            <consortium name="Ensembl"/>
        </authorList>
    </citation>
    <scope>IDENTIFICATION</scope>
</reference>
<organism evidence="2 3">
    <name type="scientific">Callorhinchus milii</name>
    <name type="common">Ghost shark</name>
    <dbReference type="NCBI Taxonomy" id="7868"/>
    <lineage>
        <taxon>Eukaryota</taxon>
        <taxon>Metazoa</taxon>
        <taxon>Chordata</taxon>
        <taxon>Craniata</taxon>
        <taxon>Vertebrata</taxon>
        <taxon>Chondrichthyes</taxon>
        <taxon>Holocephali</taxon>
        <taxon>Chimaeriformes</taxon>
        <taxon>Callorhinchidae</taxon>
        <taxon>Callorhinchus</taxon>
    </lineage>
</organism>
<protein>
    <submittedName>
        <fullName evidence="2">Uncharacterized protein</fullName>
    </submittedName>
</protein>
<dbReference type="Proteomes" id="UP000314986">
    <property type="component" value="Unassembled WGS sequence"/>
</dbReference>
<evidence type="ECO:0000313" key="3">
    <source>
        <dbReference type="Proteomes" id="UP000314986"/>
    </source>
</evidence>
<feature type="region of interest" description="Disordered" evidence="1">
    <location>
        <begin position="138"/>
        <end position="233"/>
    </location>
</feature>
<reference evidence="3" key="3">
    <citation type="journal article" date="2014" name="Nature">
        <title>Elephant shark genome provides unique insights into gnathostome evolution.</title>
        <authorList>
            <consortium name="International Elephant Shark Genome Sequencing Consortium"/>
            <person name="Venkatesh B."/>
            <person name="Lee A.P."/>
            <person name="Ravi V."/>
            <person name="Maurya A.K."/>
            <person name="Lian M.M."/>
            <person name="Swann J.B."/>
            <person name="Ohta Y."/>
            <person name="Flajnik M.F."/>
            <person name="Sutoh Y."/>
            <person name="Kasahara M."/>
            <person name="Hoon S."/>
            <person name="Gangu V."/>
            <person name="Roy S.W."/>
            <person name="Irimia M."/>
            <person name="Korzh V."/>
            <person name="Kondrychyn I."/>
            <person name="Lim Z.W."/>
            <person name="Tay B.H."/>
            <person name="Tohari S."/>
            <person name="Kong K.W."/>
            <person name="Ho S."/>
            <person name="Lorente-Galdos B."/>
            <person name="Quilez J."/>
            <person name="Marques-Bonet T."/>
            <person name="Raney B.J."/>
            <person name="Ingham P.W."/>
            <person name="Tay A."/>
            <person name="Hillier L.W."/>
            <person name="Minx P."/>
            <person name="Boehm T."/>
            <person name="Wilson R.K."/>
            <person name="Brenner S."/>
            <person name="Warren W.C."/>
        </authorList>
    </citation>
    <scope>NUCLEOTIDE SEQUENCE [LARGE SCALE GENOMIC DNA]</scope>
</reference>
<proteinExistence type="predicted"/>
<feature type="compositionally biased region" description="Basic residues" evidence="1">
    <location>
        <begin position="149"/>
        <end position="162"/>
    </location>
</feature>
<keyword evidence="3" id="KW-1185">Reference proteome</keyword>
<dbReference type="AlphaFoldDB" id="A0A4W3KG56"/>
<name>A0A4W3KG56_CALMI</name>
<sequence length="324" mass="37382">MRKWAEEREHHSKSQENLTSELVQKDAKLQKWREERDNLVKELEVQLKNLMASNIQKDKEIERLKASSQRSQEEFIHDQSEIVLDSSEVSTENGERTSRFPKPELEIQFTPLRPNKMSVKEQGCDSSITVKCPRYNRKRKSTEMDQRAMHSRCWKSNSRKRSTASGICKDNEDSENKKNVMKSRIANNISPTFPMPSVNSPAKENTKGPTVQLGRQTSASSLRSPRKKDGTLQKIGDFLQKSPTALQFKAKKFMGTLSSPKNPEVEIAYNNETKPKRSRRKLYKKDISSPMDIACQPIMELNEKESDHAIMKRRLRARTTKATK</sequence>
<feature type="region of interest" description="Disordered" evidence="1">
    <location>
        <begin position="83"/>
        <end position="105"/>
    </location>
</feature>
<accession>A0A4W3KG56</accession>
<reference evidence="2" key="4">
    <citation type="submission" date="2025-08" db="UniProtKB">
        <authorList>
            <consortium name="Ensembl"/>
        </authorList>
    </citation>
    <scope>IDENTIFICATION</scope>
</reference>
<evidence type="ECO:0000256" key="1">
    <source>
        <dbReference type="SAM" id="MobiDB-lite"/>
    </source>
</evidence>
<dbReference type="InParanoid" id="A0A4W3KG56"/>